<evidence type="ECO:0000256" key="2">
    <source>
        <dbReference type="ARBA" id="ARBA00022827"/>
    </source>
</evidence>
<keyword evidence="3" id="KW-0560">Oxidoreductase</keyword>
<dbReference type="InterPro" id="IPR036188">
    <property type="entry name" value="FAD/NAD-bd_sf"/>
</dbReference>
<keyword evidence="2" id="KW-0274">FAD</keyword>
<dbReference type="SUPFAM" id="SSF51905">
    <property type="entry name" value="FAD/NAD(P)-binding domain"/>
    <property type="match status" value="1"/>
</dbReference>
<name>A0ABP7QSW2_9PSEU</name>
<dbReference type="InterPro" id="IPR002938">
    <property type="entry name" value="FAD-bd"/>
</dbReference>
<dbReference type="PRINTS" id="PR00420">
    <property type="entry name" value="RNGMNOXGNASE"/>
</dbReference>
<reference evidence="7" key="1">
    <citation type="journal article" date="2019" name="Int. J. Syst. Evol. Microbiol.">
        <title>The Global Catalogue of Microorganisms (GCM) 10K type strain sequencing project: providing services to taxonomists for standard genome sequencing and annotation.</title>
        <authorList>
            <consortium name="The Broad Institute Genomics Platform"/>
            <consortium name="The Broad Institute Genome Sequencing Center for Infectious Disease"/>
            <person name="Wu L."/>
            <person name="Ma J."/>
        </authorList>
    </citation>
    <scope>NUCLEOTIDE SEQUENCE [LARGE SCALE GENOMIC DNA]</scope>
    <source>
        <strain evidence="7">JCM 17342</strain>
    </source>
</reference>
<dbReference type="Proteomes" id="UP001501747">
    <property type="component" value="Unassembled WGS sequence"/>
</dbReference>
<dbReference type="Pfam" id="PF13450">
    <property type="entry name" value="NAD_binding_8"/>
    <property type="match status" value="1"/>
</dbReference>
<keyword evidence="7" id="KW-1185">Reference proteome</keyword>
<accession>A0ABP7QSW2</accession>
<dbReference type="Pfam" id="PF01494">
    <property type="entry name" value="FAD_binding_3"/>
    <property type="match status" value="1"/>
</dbReference>
<keyword evidence="4" id="KW-0503">Monooxygenase</keyword>
<proteinExistence type="predicted"/>
<evidence type="ECO:0000259" key="5">
    <source>
        <dbReference type="Pfam" id="PF01494"/>
    </source>
</evidence>
<dbReference type="Gene3D" id="3.50.50.60">
    <property type="entry name" value="FAD/NAD(P)-binding domain"/>
    <property type="match status" value="1"/>
</dbReference>
<keyword evidence="1" id="KW-0285">Flavoprotein</keyword>
<evidence type="ECO:0000256" key="4">
    <source>
        <dbReference type="ARBA" id="ARBA00023033"/>
    </source>
</evidence>
<protein>
    <submittedName>
        <fullName evidence="6">NAD(P)/FAD-dependent oxidoreductase</fullName>
    </submittedName>
</protein>
<sequence length="388" mass="41600">MQQPPPQQLATTHPAESQPRPLHVLVAGGGIGGLCLAQGLAKAGIGVTVFERHASVRDGDQGYRMVVNADGERALRDCLPGALIELCERSSIAPATLMTFLTTDLEPKFAKPLPRADSGYVLNRLTLREILLAGLGDRVQFGRTLTGFDQVSGGRVRAQFADGLTMIGDLLVGADGTDSIVRPQVVPDAEFDVVGYSLRGRTVLRPDSASWLPDILVDTVSRVLGPDGASMSVATCRVRRVPGLTAVPDYLSWSISLHGNPGGLSPHWAARDLVADWHPALQRIIAEGDPAETVGMPMRMARPVERWSATNVTLLGDAVHTVPPGRGEGANIALRDAAVLRHRLIDVARRRIPLARAKAEYENEMLAYAFASASTTRTTKPYAPRANP</sequence>
<organism evidence="6 7">
    <name type="scientific">Allokutzneria multivorans</name>
    <dbReference type="NCBI Taxonomy" id="1142134"/>
    <lineage>
        <taxon>Bacteria</taxon>
        <taxon>Bacillati</taxon>
        <taxon>Actinomycetota</taxon>
        <taxon>Actinomycetes</taxon>
        <taxon>Pseudonocardiales</taxon>
        <taxon>Pseudonocardiaceae</taxon>
        <taxon>Allokutzneria</taxon>
    </lineage>
</organism>
<dbReference type="RefSeq" id="WP_344870536.1">
    <property type="nucleotide sequence ID" value="NZ_BAABAL010000003.1"/>
</dbReference>
<evidence type="ECO:0000313" key="6">
    <source>
        <dbReference type="EMBL" id="GAA3987609.1"/>
    </source>
</evidence>
<gene>
    <name evidence="6" type="ORF">GCM10022247_02390</name>
</gene>
<dbReference type="EMBL" id="BAABAL010000003">
    <property type="protein sequence ID" value="GAA3987609.1"/>
    <property type="molecule type" value="Genomic_DNA"/>
</dbReference>
<dbReference type="PANTHER" id="PTHR47178:SF6">
    <property type="entry name" value="FAD-BINDING DOMAIN-CONTAINING PROTEIN"/>
    <property type="match status" value="1"/>
</dbReference>
<comment type="caution">
    <text evidence="6">The sequence shown here is derived from an EMBL/GenBank/DDBJ whole genome shotgun (WGS) entry which is preliminary data.</text>
</comment>
<feature type="domain" description="FAD-binding" evidence="5">
    <location>
        <begin position="138"/>
        <end position="349"/>
    </location>
</feature>
<evidence type="ECO:0000313" key="7">
    <source>
        <dbReference type="Proteomes" id="UP001501747"/>
    </source>
</evidence>
<dbReference type="PANTHER" id="PTHR47178">
    <property type="entry name" value="MONOOXYGENASE, FAD-BINDING"/>
    <property type="match status" value="1"/>
</dbReference>
<evidence type="ECO:0000256" key="1">
    <source>
        <dbReference type="ARBA" id="ARBA00022630"/>
    </source>
</evidence>
<evidence type="ECO:0000256" key="3">
    <source>
        <dbReference type="ARBA" id="ARBA00023002"/>
    </source>
</evidence>